<keyword evidence="2" id="KW-1185">Reference proteome</keyword>
<organism evidence="1 2">
    <name type="scientific">Orchesella cincta</name>
    <name type="common">Springtail</name>
    <name type="synonym">Podura cincta</name>
    <dbReference type="NCBI Taxonomy" id="48709"/>
    <lineage>
        <taxon>Eukaryota</taxon>
        <taxon>Metazoa</taxon>
        <taxon>Ecdysozoa</taxon>
        <taxon>Arthropoda</taxon>
        <taxon>Hexapoda</taxon>
        <taxon>Collembola</taxon>
        <taxon>Entomobryomorpha</taxon>
        <taxon>Entomobryoidea</taxon>
        <taxon>Orchesellidae</taxon>
        <taxon>Orchesellinae</taxon>
        <taxon>Orchesella</taxon>
    </lineage>
</organism>
<name>A0A1D2N2D1_ORCCI</name>
<accession>A0A1D2N2D1</accession>
<sequence>MALNQEAEQQIIWEHGENCSYRLVFDIEPDLQSVPCRICGRRIKQWDKNGLSNHRWMQAHIHNCLQLYLTQPEQYPHFELNVEQLRQIGRNINGLRSLVWDYLNPKHAELIRINKESDEIGLMINRLSVRIRKLSVLDRFPPVVDV</sequence>
<comment type="caution">
    <text evidence="1">The sequence shown here is derived from an EMBL/GenBank/DDBJ whole genome shotgun (WGS) entry which is preliminary data.</text>
</comment>
<evidence type="ECO:0000313" key="2">
    <source>
        <dbReference type="Proteomes" id="UP000094527"/>
    </source>
</evidence>
<dbReference type="Proteomes" id="UP000094527">
    <property type="component" value="Unassembled WGS sequence"/>
</dbReference>
<dbReference type="OrthoDB" id="266518at2759"/>
<protein>
    <submittedName>
        <fullName evidence="1">Uncharacterized protein</fullName>
    </submittedName>
</protein>
<reference evidence="1 2" key="1">
    <citation type="journal article" date="2016" name="Genome Biol. Evol.">
        <title>Gene Family Evolution Reflects Adaptation to Soil Environmental Stressors in the Genome of the Collembolan Orchesella cincta.</title>
        <authorList>
            <person name="Faddeeva-Vakhrusheva A."/>
            <person name="Derks M.F."/>
            <person name="Anvar S.Y."/>
            <person name="Agamennone V."/>
            <person name="Suring W."/>
            <person name="Smit S."/>
            <person name="van Straalen N.M."/>
            <person name="Roelofs D."/>
        </authorList>
    </citation>
    <scope>NUCLEOTIDE SEQUENCE [LARGE SCALE GENOMIC DNA]</scope>
    <source>
        <tissue evidence="1">Mixed pool</tissue>
    </source>
</reference>
<gene>
    <name evidence="1" type="ORF">Ocin01_07261</name>
</gene>
<dbReference type="AlphaFoldDB" id="A0A1D2N2D1"/>
<evidence type="ECO:0000313" key="1">
    <source>
        <dbReference type="EMBL" id="ODM99432.1"/>
    </source>
</evidence>
<proteinExistence type="predicted"/>
<dbReference type="EMBL" id="LJIJ01000282">
    <property type="protein sequence ID" value="ODM99432.1"/>
    <property type="molecule type" value="Genomic_DNA"/>
</dbReference>